<dbReference type="GO" id="GO:0007165">
    <property type="term" value="P:signal transduction"/>
    <property type="evidence" value="ECO:0007669"/>
    <property type="project" value="TreeGrafter"/>
</dbReference>
<dbReference type="GO" id="GO:0008934">
    <property type="term" value="F:inositol monophosphate 1-phosphatase activity"/>
    <property type="evidence" value="ECO:0007669"/>
    <property type="project" value="InterPro"/>
</dbReference>
<feature type="binding site" evidence="6">
    <location>
        <position position="213"/>
    </location>
    <ligand>
        <name>Mg(2+)</name>
        <dbReference type="ChEBI" id="CHEBI:18420"/>
        <label>1</label>
        <note>catalytic</note>
    </ligand>
</feature>
<sequence>MREWERMLADIKAWAIEAGEEQICRFNQPMNLQYKSAEIDIVTEVDVWTEKFLIGKINSVYPKHRIISEESGFHHGEDNYEWVIDPIDGSTNFAHGFPLFSISIAVKYNDETVLGVVYIPMLGEMYEAMKGFGAKLNGENIQVSKIKRLPLAMVATGFPYDRASDPKNNLDNFNNVITKVAGIRQTGSAAIDLCQVAAGRFDGYWEIKLNSWDIEAGLLIVKEAGGFVRREEQDKGIFVLVGNESIFDALNQLIEIKR</sequence>
<protein>
    <recommendedName>
        <fullName evidence="7">Inositol-1-monophosphatase</fullName>
        <ecNumber evidence="7">3.1.3.25</ecNumber>
    </recommendedName>
</protein>
<dbReference type="PANTHER" id="PTHR20854">
    <property type="entry name" value="INOSITOL MONOPHOSPHATASE"/>
    <property type="match status" value="1"/>
</dbReference>
<dbReference type="PRINTS" id="PR00377">
    <property type="entry name" value="IMPHPHTASES"/>
</dbReference>
<feature type="binding site" evidence="6">
    <location>
        <position position="85"/>
    </location>
    <ligand>
        <name>Mg(2+)</name>
        <dbReference type="ChEBI" id="CHEBI:18420"/>
        <label>1</label>
        <note>catalytic</note>
    </ligand>
</feature>
<keyword evidence="9" id="KW-1185">Reference proteome</keyword>
<name>A0A1S2M9L4_9BACI</name>
<dbReference type="PANTHER" id="PTHR20854:SF4">
    <property type="entry name" value="INOSITOL-1-MONOPHOSPHATASE-RELATED"/>
    <property type="match status" value="1"/>
</dbReference>
<reference evidence="8 9" key="1">
    <citation type="submission" date="2016-10" db="EMBL/GenBank/DDBJ databases">
        <title>Draft genome sequences of four alkaliphilic bacteria belonging to the Anaerobacillus genus.</title>
        <authorList>
            <person name="Bassil N.M."/>
            <person name="Lloyd J.R."/>
        </authorList>
    </citation>
    <scope>NUCLEOTIDE SEQUENCE [LARGE SCALE GENOMIC DNA]</scope>
    <source>
        <strain evidence="8 9">DSM 22531</strain>
    </source>
</reference>
<organism evidence="8 9">
    <name type="scientific">Anaerobacillus alkalidiazotrophicus</name>
    <dbReference type="NCBI Taxonomy" id="472963"/>
    <lineage>
        <taxon>Bacteria</taxon>
        <taxon>Bacillati</taxon>
        <taxon>Bacillota</taxon>
        <taxon>Bacilli</taxon>
        <taxon>Bacillales</taxon>
        <taxon>Bacillaceae</taxon>
        <taxon>Anaerobacillus</taxon>
    </lineage>
</organism>
<evidence type="ECO:0000256" key="7">
    <source>
        <dbReference type="RuleBase" id="RU364068"/>
    </source>
</evidence>
<keyword evidence="5 6" id="KW-0460">Magnesium</keyword>
<dbReference type="CDD" id="cd01639">
    <property type="entry name" value="IMPase"/>
    <property type="match status" value="1"/>
</dbReference>
<comment type="caution">
    <text evidence="8">The sequence shown here is derived from an EMBL/GenBank/DDBJ whole genome shotgun (WGS) entry which is preliminary data.</text>
</comment>
<feature type="binding site" evidence="6">
    <location>
        <position position="87"/>
    </location>
    <ligand>
        <name>Mg(2+)</name>
        <dbReference type="ChEBI" id="CHEBI:18420"/>
        <label>1</label>
        <note>catalytic</note>
    </ligand>
</feature>
<comment type="cofactor">
    <cofactor evidence="2 6 7">
        <name>Mg(2+)</name>
        <dbReference type="ChEBI" id="CHEBI:18420"/>
    </cofactor>
</comment>
<proteinExistence type="inferred from homology"/>
<dbReference type="PROSITE" id="PS00629">
    <property type="entry name" value="IMP_1"/>
    <property type="match status" value="1"/>
</dbReference>
<dbReference type="Pfam" id="PF00459">
    <property type="entry name" value="Inositol_P"/>
    <property type="match status" value="1"/>
</dbReference>
<evidence type="ECO:0000256" key="6">
    <source>
        <dbReference type="PIRSR" id="PIRSR600760-2"/>
    </source>
</evidence>
<evidence type="ECO:0000256" key="5">
    <source>
        <dbReference type="ARBA" id="ARBA00022842"/>
    </source>
</evidence>
<dbReference type="EMBL" id="MLQS01000001">
    <property type="protein sequence ID" value="OIJ21432.1"/>
    <property type="molecule type" value="Genomic_DNA"/>
</dbReference>
<dbReference type="OrthoDB" id="9772456at2"/>
<dbReference type="InterPro" id="IPR020583">
    <property type="entry name" value="Inositol_monoP_metal-BS"/>
</dbReference>
<accession>A0A1S2M9L4</accession>
<evidence type="ECO:0000256" key="4">
    <source>
        <dbReference type="ARBA" id="ARBA00022801"/>
    </source>
</evidence>
<dbReference type="STRING" id="472963.BKP45_01260"/>
<dbReference type="EC" id="3.1.3.25" evidence="7"/>
<feature type="binding site" evidence="6">
    <location>
        <position position="88"/>
    </location>
    <ligand>
        <name>Mg(2+)</name>
        <dbReference type="ChEBI" id="CHEBI:18420"/>
        <label>1</label>
        <note>catalytic</note>
    </ligand>
</feature>
<gene>
    <name evidence="8" type="ORF">BKP45_01260</name>
</gene>
<evidence type="ECO:0000256" key="2">
    <source>
        <dbReference type="ARBA" id="ARBA00001946"/>
    </source>
</evidence>
<dbReference type="InterPro" id="IPR000760">
    <property type="entry name" value="Inositol_monophosphatase-like"/>
</dbReference>
<dbReference type="GO" id="GO:0046872">
    <property type="term" value="F:metal ion binding"/>
    <property type="evidence" value="ECO:0007669"/>
    <property type="project" value="UniProtKB-KW"/>
</dbReference>
<dbReference type="SUPFAM" id="SSF56655">
    <property type="entry name" value="Carbohydrate phosphatase"/>
    <property type="match status" value="1"/>
</dbReference>
<dbReference type="FunFam" id="3.30.540.10:FF:000003">
    <property type="entry name" value="Inositol-1-monophosphatase"/>
    <property type="match status" value="1"/>
</dbReference>
<evidence type="ECO:0000256" key="3">
    <source>
        <dbReference type="ARBA" id="ARBA00022723"/>
    </source>
</evidence>
<keyword evidence="3 6" id="KW-0479">Metal-binding</keyword>
<keyword evidence="4 7" id="KW-0378">Hydrolase</keyword>
<dbReference type="Proteomes" id="UP000180057">
    <property type="component" value="Unassembled WGS sequence"/>
</dbReference>
<comment type="catalytic activity">
    <reaction evidence="1 7">
        <text>a myo-inositol phosphate + H2O = myo-inositol + phosphate</text>
        <dbReference type="Rhea" id="RHEA:24056"/>
        <dbReference type="ChEBI" id="CHEBI:15377"/>
        <dbReference type="ChEBI" id="CHEBI:17268"/>
        <dbReference type="ChEBI" id="CHEBI:43474"/>
        <dbReference type="ChEBI" id="CHEBI:84139"/>
        <dbReference type="EC" id="3.1.3.25"/>
    </reaction>
</comment>
<dbReference type="AlphaFoldDB" id="A0A1S2M9L4"/>
<feature type="binding site" evidence="6">
    <location>
        <position position="69"/>
    </location>
    <ligand>
        <name>Mg(2+)</name>
        <dbReference type="ChEBI" id="CHEBI:18420"/>
        <label>1</label>
        <note>catalytic</note>
    </ligand>
</feature>
<evidence type="ECO:0000256" key="1">
    <source>
        <dbReference type="ARBA" id="ARBA00001033"/>
    </source>
</evidence>
<dbReference type="Gene3D" id="3.30.540.10">
    <property type="entry name" value="Fructose-1,6-Bisphosphatase, subunit A, domain 1"/>
    <property type="match status" value="1"/>
</dbReference>
<dbReference type="Gene3D" id="3.40.190.80">
    <property type="match status" value="1"/>
</dbReference>
<dbReference type="RefSeq" id="WP_071388046.1">
    <property type="nucleotide sequence ID" value="NZ_MLQS01000001.1"/>
</dbReference>
<dbReference type="InterPro" id="IPR022337">
    <property type="entry name" value="Inositol_monophosphatase_SuhB"/>
</dbReference>
<dbReference type="GO" id="GO:0006020">
    <property type="term" value="P:inositol metabolic process"/>
    <property type="evidence" value="ECO:0007669"/>
    <property type="project" value="TreeGrafter"/>
</dbReference>
<dbReference type="PRINTS" id="PR01959">
    <property type="entry name" value="SBIMPHPHTASE"/>
</dbReference>
<comment type="similarity">
    <text evidence="7">Belongs to the inositol monophosphatase superfamily.</text>
</comment>
<evidence type="ECO:0000313" key="9">
    <source>
        <dbReference type="Proteomes" id="UP000180057"/>
    </source>
</evidence>
<dbReference type="InterPro" id="IPR033942">
    <property type="entry name" value="IMPase"/>
</dbReference>
<evidence type="ECO:0000313" key="8">
    <source>
        <dbReference type="EMBL" id="OIJ21432.1"/>
    </source>
</evidence>